<proteinExistence type="predicted"/>
<organism evidence="1 2">
    <name type="scientific">Lithohypha guttulata</name>
    <dbReference type="NCBI Taxonomy" id="1690604"/>
    <lineage>
        <taxon>Eukaryota</taxon>
        <taxon>Fungi</taxon>
        <taxon>Dikarya</taxon>
        <taxon>Ascomycota</taxon>
        <taxon>Pezizomycotina</taxon>
        <taxon>Eurotiomycetes</taxon>
        <taxon>Chaetothyriomycetidae</taxon>
        <taxon>Chaetothyriales</taxon>
        <taxon>Trichomeriaceae</taxon>
        <taxon>Lithohypha</taxon>
    </lineage>
</organism>
<name>A0AAN7T021_9EURO</name>
<comment type="caution">
    <text evidence="1">The sequence shown here is derived from an EMBL/GenBank/DDBJ whole genome shotgun (WGS) entry which is preliminary data.</text>
</comment>
<sequence length="258" mass="29143">MNVSDQALEPIVIYHKAIRNLRKRQDLNSQDIFGQQSILLSLLVLLVSAVVSGSSDFRTIFGLIETCLHSLNGEEGILHGELGTFIIRQIRKYRGYVSPLLGPGQGVRRLSQSVAKPYTSDGWEDISVNCQLYPHFENAWSIIYALNEQACNIYVSRALANPGSPSRIDLVTEFINTLKRLPPDSPGLYMVPWTIFLVAAEAPEPDQRQFLEGVLLNHYKRNGFANLPVALRFLQKVWSNQTYWNWAQALTELPVFVV</sequence>
<accession>A0AAN7T021</accession>
<dbReference type="InterPro" id="IPR021858">
    <property type="entry name" value="Fun_TF"/>
</dbReference>
<reference evidence="1 2" key="1">
    <citation type="submission" date="2023-08" db="EMBL/GenBank/DDBJ databases">
        <title>Black Yeasts Isolated from many extreme environments.</title>
        <authorList>
            <person name="Coleine C."/>
            <person name="Stajich J.E."/>
            <person name="Selbmann L."/>
        </authorList>
    </citation>
    <scope>NUCLEOTIDE SEQUENCE [LARGE SCALE GENOMIC DNA]</scope>
    <source>
        <strain evidence="1 2">CCFEE 5910</strain>
    </source>
</reference>
<keyword evidence="2" id="KW-1185">Reference proteome</keyword>
<dbReference type="AlphaFoldDB" id="A0AAN7T021"/>
<evidence type="ECO:0000313" key="1">
    <source>
        <dbReference type="EMBL" id="KAK5086452.1"/>
    </source>
</evidence>
<dbReference type="EMBL" id="JAVRRJ010000003">
    <property type="protein sequence ID" value="KAK5086452.1"/>
    <property type="molecule type" value="Genomic_DNA"/>
</dbReference>
<dbReference type="Proteomes" id="UP001309876">
    <property type="component" value="Unassembled WGS sequence"/>
</dbReference>
<dbReference type="Pfam" id="PF11951">
    <property type="entry name" value="Fungal_trans_2"/>
    <property type="match status" value="1"/>
</dbReference>
<evidence type="ECO:0000313" key="2">
    <source>
        <dbReference type="Proteomes" id="UP001309876"/>
    </source>
</evidence>
<protein>
    <submittedName>
        <fullName evidence="1">Uncharacterized protein</fullName>
    </submittedName>
</protein>
<gene>
    <name evidence="1" type="ORF">LTR05_003620</name>
</gene>